<evidence type="ECO:0000256" key="1">
    <source>
        <dbReference type="ARBA" id="ARBA00022679"/>
    </source>
</evidence>
<evidence type="ECO:0000259" key="4">
    <source>
        <dbReference type="Pfam" id="PF01909"/>
    </source>
</evidence>
<dbReference type="InterPro" id="IPR043519">
    <property type="entry name" value="NT_sf"/>
</dbReference>
<gene>
    <name evidence="6" type="ORF">B4N89_33100</name>
</gene>
<dbReference type="InterPro" id="IPR025184">
    <property type="entry name" value="AadA_C"/>
</dbReference>
<dbReference type="Pfam" id="PF13427">
    <property type="entry name" value="AadA_C"/>
    <property type="match status" value="1"/>
</dbReference>
<reference evidence="6 7" key="1">
    <citation type="submission" date="2017-03" db="EMBL/GenBank/DDBJ databases">
        <title>Draft genome sequence of Streptomyces scabrisporus NF3, endophyte isolated from Amphipterygium adstringens.</title>
        <authorList>
            <person name="Vazquez M."/>
            <person name="Ceapa C.D."/>
            <person name="Rodriguez Luna D."/>
            <person name="Sanchez Esquivel S."/>
        </authorList>
    </citation>
    <scope>NUCLEOTIDE SEQUENCE [LARGE SCALE GENOMIC DNA]</scope>
    <source>
        <strain evidence="6 7">NF3</strain>
    </source>
</reference>
<dbReference type="PIRSF" id="PIRSF000819">
    <property type="entry name" value="Streptomycin_3-adenylyltransf"/>
    <property type="match status" value="1"/>
</dbReference>
<evidence type="ECO:0000259" key="5">
    <source>
        <dbReference type="Pfam" id="PF13427"/>
    </source>
</evidence>
<sequence>MNAADGWEPVVRLVRAVLGDDVVGAYPHGSAVAGGLRPDSDLDVLVLVRRATTLGQRRALVDGLLEISGARARGGPARPVELTVVVHDEVRPWRYPPRREFQYGEWLREAYERGQTPGPTVDPDLAPLLTMVSAGGVALLGPAPHEVLDPVPRRDLERAVVAGIPDLLDELESDTRNVLLTLARIWTTLATGAIVSKDRAADWVLGRLPAEHRAPLDRARAGYLGIERDRWDELRPQVRAHAAYVVAAIERLVAAAEGDRYAG</sequence>
<protein>
    <submittedName>
        <fullName evidence="6">Nucleotidyltransferase</fullName>
    </submittedName>
</protein>
<dbReference type="AlphaFoldDB" id="A0A1T3NQD6"/>
<proteinExistence type="predicted"/>
<keyword evidence="1 6" id="KW-0808">Transferase</keyword>
<dbReference type="InterPro" id="IPR002934">
    <property type="entry name" value="Polymerase_NTP_transf_dom"/>
</dbReference>
<dbReference type="InterPro" id="IPR024172">
    <property type="entry name" value="AadA/Aad9"/>
</dbReference>
<evidence type="ECO:0000256" key="3">
    <source>
        <dbReference type="ARBA" id="ARBA00047831"/>
    </source>
</evidence>
<evidence type="ECO:0000256" key="2">
    <source>
        <dbReference type="ARBA" id="ARBA00023251"/>
    </source>
</evidence>
<keyword evidence="7" id="KW-1185">Reference proteome</keyword>
<name>A0A1T3NQD6_9ACTN</name>
<dbReference type="GO" id="GO:0070566">
    <property type="term" value="F:adenylyltransferase activity"/>
    <property type="evidence" value="ECO:0007669"/>
    <property type="project" value="InterPro"/>
</dbReference>
<comment type="caution">
    <text evidence="6">The sequence shown here is derived from an EMBL/GenBank/DDBJ whole genome shotgun (WGS) entry which is preliminary data.</text>
</comment>
<dbReference type="Pfam" id="PF01909">
    <property type="entry name" value="NTP_transf_2"/>
    <property type="match status" value="1"/>
</dbReference>
<dbReference type="EMBL" id="MWQN01000002">
    <property type="protein sequence ID" value="OPC78954.1"/>
    <property type="molecule type" value="Genomic_DNA"/>
</dbReference>
<accession>A0A1T3NQD6</accession>
<keyword evidence="2" id="KW-0046">Antibiotic resistance</keyword>
<dbReference type="Proteomes" id="UP000190037">
    <property type="component" value="Unassembled WGS sequence"/>
</dbReference>
<dbReference type="CDD" id="cd05403">
    <property type="entry name" value="NT_KNTase_like"/>
    <property type="match status" value="1"/>
</dbReference>
<dbReference type="RefSeq" id="WP_078980154.1">
    <property type="nucleotide sequence ID" value="NZ_MWQN01000002.1"/>
</dbReference>
<organism evidence="6 7">
    <name type="scientific">Embleya scabrispora</name>
    <dbReference type="NCBI Taxonomy" id="159449"/>
    <lineage>
        <taxon>Bacteria</taxon>
        <taxon>Bacillati</taxon>
        <taxon>Actinomycetota</taxon>
        <taxon>Actinomycetes</taxon>
        <taxon>Kitasatosporales</taxon>
        <taxon>Streptomycetaceae</taxon>
        <taxon>Embleya</taxon>
    </lineage>
</organism>
<dbReference type="GO" id="GO:0046677">
    <property type="term" value="P:response to antibiotic"/>
    <property type="evidence" value="ECO:0007669"/>
    <property type="project" value="UniProtKB-KW"/>
</dbReference>
<evidence type="ECO:0000313" key="6">
    <source>
        <dbReference type="EMBL" id="OPC78954.1"/>
    </source>
</evidence>
<feature type="domain" description="Adenylyltransferase AadA C-terminal" evidence="5">
    <location>
        <begin position="146"/>
        <end position="247"/>
    </location>
</feature>
<feature type="domain" description="Polymerase nucleotidyl transferase" evidence="4">
    <location>
        <begin position="22"/>
        <end position="54"/>
    </location>
</feature>
<comment type="catalytic activity">
    <reaction evidence="3">
        <text>spectinomycin + ATP = 9-O-adenylylspectinomycin + diphosphate</text>
        <dbReference type="Rhea" id="RHEA:63228"/>
        <dbReference type="ChEBI" id="CHEBI:30616"/>
        <dbReference type="ChEBI" id="CHEBI:33019"/>
        <dbReference type="ChEBI" id="CHEBI:146260"/>
        <dbReference type="ChEBI" id="CHEBI:146261"/>
    </reaction>
</comment>
<dbReference type="OrthoDB" id="7058480at2"/>
<dbReference type="SUPFAM" id="SSF81301">
    <property type="entry name" value="Nucleotidyltransferase"/>
    <property type="match status" value="1"/>
</dbReference>
<evidence type="ECO:0000313" key="7">
    <source>
        <dbReference type="Proteomes" id="UP000190037"/>
    </source>
</evidence>
<dbReference type="NCBIfam" id="NF010309">
    <property type="entry name" value="PRK13746.1"/>
    <property type="match status" value="1"/>
</dbReference>